<keyword evidence="1" id="KW-0812">Transmembrane</keyword>
<dbReference type="PROSITE" id="PS51257">
    <property type="entry name" value="PROKAR_LIPOPROTEIN"/>
    <property type="match status" value="1"/>
</dbReference>
<evidence type="ECO:0000313" key="2">
    <source>
        <dbReference type="EMBL" id="SLN10386.1"/>
    </source>
</evidence>
<evidence type="ECO:0000313" key="3">
    <source>
        <dbReference type="Proteomes" id="UP000193570"/>
    </source>
</evidence>
<sequence>MIRHLPATTLTLLAGACIFYVSRFWTLRLWSGGLFGIEALPAQGGLTARWLRGTPLAPYELIIWLVGGVLMLTVLEALISRLWPPVPEDDSHEG</sequence>
<keyword evidence="3" id="KW-1185">Reference proteome</keyword>
<proteinExistence type="predicted"/>
<feature type="transmembrane region" description="Helical" evidence="1">
    <location>
        <begin position="7"/>
        <end position="25"/>
    </location>
</feature>
<dbReference type="RefSeq" id="WP_085789993.1">
    <property type="nucleotide sequence ID" value="NZ_FWFK01000001.1"/>
</dbReference>
<reference evidence="2 3" key="1">
    <citation type="submission" date="2017-03" db="EMBL/GenBank/DDBJ databases">
        <authorList>
            <person name="Afonso C.L."/>
            <person name="Miller P.J."/>
            <person name="Scott M.A."/>
            <person name="Spackman E."/>
            <person name="Goraichik I."/>
            <person name="Dimitrov K.M."/>
            <person name="Suarez D.L."/>
            <person name="Swayne D.E."/>
        </authorList>
    </citation>
    <scope>NUCLEOTIDE SEQUENCE [LARGE SCALE GENOMIC DNA]</scope>
    <source>
        <strain evidence="2 3">CECT 8625</strain>
    </source>
</reference>
<dbReference type="Proteomes" id="UP000193570">
    <property type="component" value="Unassembled WGS sequence"/>
</dbReference>
<dbReference type="OrthoDB" id="7874790at2"/>
<name>A0A1X6Y4I2_9RHOB</name>
<keyword evidence="1" id="KW-1133">Transmembrane helix</keyword>
<organism evidence="2 3">
    <name type="scientific">Roseivivax jejudonensis</name>
    <dbReference type="NCBI Taxonomy" id="1529041"/>
    <lineage>
        <taxon>Bacteria</taxon>
        <taxon>Pseudomonadati</taxon>
        <taxon>Pseudomonadota</taxon>
        <taxon>Alphaproteobacteria</taxon>
        <taxon>Rhodobacterales</taxon>
        <taxon>Roseobacteraceae</taxon>
        <taxon>Roseivivax</taxon>
    </lineage>
</organism>
<accession>A0A1X6Y4I2</accession>
<protein>
    <submittedName>
        <fullName evidence="2">Uncharacterized protein</fullName>
    </submittedName>
</protein>
<keyword evidence="1" id="KW-0472">Membrane</keyword>
<evidence type="ECO:0000256" key="1">
    <source>
        <dbReference type="SAM" id="Phobius"/>
    </source>
</evidence>
<dbReference type="AlphaFoldDB" id="A0A1X6Y4I2"/>
<dbReference type="EMBL" id="FWFK01000001">
    <property type="protein sequence ID" value="SLN10386.1"/>
    <property type="molecule type" value="Genomic_DNA"/>
</dbReference>
<feature type="transmembrane region" description="Helical" evidence="1">
    <location>
        <begin position="61"/>
        <end position="79"/>
    </location>
</feature>
<gene>
    <name evidence="2" type="ORF">ROJ8625_00208</name>
</gene>